<proteinExistence type="predicted"/>
<dbReference type="EMBL" id="LUCQ01000018">
    <property type="protein sequence ID" value="OAO82589.1"/>
    <property type="molecule type" value="Genomic_DNA"/>
</dbReference>
<gene>
    <name evidence="2" type="ORF">TAF16_0209</name>
</gene>
<evidence type="ECO:0000313" key="2">
    <source>
        <dbReference type="EMBL" id="OAO82589.1"/>
    </source>
</evidence>
<dbReference type="OrthoDB" id="2329786at2"/>
<evidence type="ECO:0000256" key="1">
    <source>
        <dbReference type="SAM" id="Coils"/>
    </source>
</evidence>
<name>A0A178TME1_9BACL</name>
<accession>A0A178TME1</accession>
<keyword evidence="3" id="KW-1185">Reference proteome</keyword>
<dbReference type="Proteomes" id="UP000078336">
    <property type="component" value="Unassembled WGS sequence"/>
</dbReference>
<sequence length="486" mass="57378">MEKKVEKFIPLIFQKNKEYEINDTRFTKVKIWLMHLHENLNGSYFSKEVVNEAIPTLANTPILAYIEDNSDGEIDFSDHRMVLVKKDEEYSIKYLGQAIGVIPSDNNAHFEIRLCDDGIEREFLVCDGLIWNKWDDPIDIFNRDVVKWQSMELHDDYDGYWGNDGLFHFTKFKFFGACVLGKDVLPAMHNATIEAQFSYKDIFNDIQEKMEQFKAFVQEGGQEMEDKKDLQTDNKTDFALTNNQFRDEIRAELYKEYTIDAWGFKNYKYWYVDHTDNLVIAEDTENGYRLVGFNYTVENDKVSIDFESKKRVRIMYEPIENSENNSDDTQRLEFNITSKDKVEYESKVKEKEMEQNFTSQKDEEINKVQKEFTSLKEKCNQLEQEVNDLRQFKANKLAEERAKAEQELYERFSAELTEEEIAEVKAVASEYTLEQLEEKLFTLVGKKKANFSKQAKKEKQSIKIDLEIETKEKASKYGDLFERFGK</sequence>
<dbReference type="PATRIC" id="fig|33934.7.peg.1685"/>
<reference evidence="2 3" key="1">
    <citation type="submission" date="2016-03" db="EMBL/GenBank/DDBJ databases">
        <title>Spore heat resistance.</title>
        <authorList>
            <person name="Boekhorst J."/>
            <person name="Berendsen E.M."/>
            <person name="Wells-Bennik M.H."/>
            <person name="Kuipers O.P."/>
        </authorList>
    </citation>
    <scope>NUCLEOTIDE SEQUENCE [LARGE SCALE GENOMIC DNA]</scope>
    <source>
        <strain evidence="2 3">AF16</strain>
    </source>
</reference>
<dbReference type="RefSeq" id="WP_064213900.1">
    <property type="nucleotide sequence ID" value="NZ_LUCQ01000018.1"/>
</dbReference>
<comment type="caution">
    <text evidence="2">The sequence shown here is derived from an EMBL/GenBank/DDBJ whole genome shotgun (WGS) entry which is preliminary data.</text>
</comment>
<keyword evidence="1" id="KW-0175">Coiled coil</keyword>
<dbReference type="AlphaFoldDB" id="A0A178TME1"/>
<feature type="coiled-coil region" evidence="1">
    <location>
        <begin position="365"/>
        <end position="434"/>
    </location>
</feature>
<protein>
    <submittedName>
        <fullName evidence="2">Uncharacterized protein</fullName>
    </submittedName>
</protein>
<organism evidence="2 3">
    <name type="scientific">Anoxybacillus flavithermus</name>
    <dbReference type="NCBI Taxonomy" id="33934"/>
    <lineage>
        <taxon>Bacteria</taxon>
        <taxon>Bacillati</taxon>
        <taxon>Bacillota</taxon>
        <taxon>Bacilli</taxon>
        <taxon>Bacillales</taxon>
        <taxon>Anoxybacillaceae</taxon>
        <taxon>Anoxybacillus</taxon>
    </lineage>
</organism>
<evidence type="ECO:0000313" key="3">
    <source>
        <dbReference type="Proteomes" id="UP000078336"/>
    </source>
</evidence>